<evidence type="ECO:0000256" key="1">
    <source>
        <dbReference type="SAM" id="MobiDB-lite"/>
    </source>
</evidence>
<feature type="region of interest" description="Disordered" evidence="1">
    <location>
        <begin position="1"/>
        <end position="92"/>
    </location>
</feature>
<feature type="region of interest" description="Disordered" evidence="1">
    <location>
        <begin position="106"/>
        <end position="191"/>
    </location>
</feature>
<dbReference type="EMBL" id="JBCNJP010000009">
    <property type="protein sequence ID" value="KAK9073042.1"/>
    <property type="molecule type" value="Genomic_DNA"/>
</dbReference>
<reference evidence="2 3" key="1">
    <citation type="submission" date="2024-04" db="EMBL/GenBank/DDBJ databases">
        <title>The reference genome of an endangered Asteraceae, Deinandra increscens subsp. villosa, native to the Central Coast of California.</title>
        <authorList>
            <person name="Guilliams M."/>
            <person name="Hasenstab-Lehman K."/>
            <person name="Meyer R."/>
            <person name="Mcevoy S."/>
        </authorList>
    </citation>
    <scope>NUCLEOTIDE SEQUENCE [LARGE SCALE GENOMIC DNA]</scope>
    <source>
        <tissue evidence="2">Leaf</tissue>
    </source>
</reference>
<sequence>MEEDSMINMPTLDEKITGGNNKRGRGDGEEEAEIIHEGGRRLEKRPSGIFLGDRVSGGGDDDIIIAGDEGGGGDGEVKTGDEEDKSEDLGVGGDGGIIGAFFSNIFHHNNHNHNDNGISANGDEETKSDDDHLLTNEAEEKTECRLGGDEPEDIGGPEDLNEEKLGEKKDDAADKDPKGGSTTSKVLKPDDYSERVFFLNNN</sequence>
<feature type="compositionally biased region" description="Basic and acidic residues" evidence="1">
    <location>
        <begin position="33"/>
        <end position="46"/>
    </location>
</feature>
<name>A0AAP0DHX1_9ASTR</name>
<proteinExistence type="predicted"/>
<feature type="compositionally biased region" description="Basic and acidic residues" evidence="1">
    <location>
        <begin position="162"/>
        <end position="178"/>
    </location>
</feature>
<dbReference type="AlphaFoldDB" id="A0AAP0DHX1"/>
<feature type="compositionally biased region" description="Basic and acidic residues" evidence="1">
    <location>
        <begin position="129"/>
        <end position="148"/>
    </location>
</feature>
<comment type="caution">
    <text evidence="2">The sequence shown here is derived from an EMBL/GenBank/DDBJ whole genome shotgun (WGS) entry which is preliminary data.</text>
</comment>
<organism evidence="2 3">
    <name type="scientific">Deinandra increscens subsp. villosa</name>
    <dbReference type="NCBI Taxonomy" id="3103831"/>
    <lineage>
        <taxon>Eukaryota</taxon>
        <taxon>Viridiplantae</taxon>
        <taxon>Streptophyta</taxon>
        <taxon>Embryophyta</taxon>
        <taxon>Tracheophyta</taxon>
        <taxon>Spermatophyta</taxon>
        <taxon>Magnoliopsida</taxon>
        <taxon>eudicotyledons</taxon>
        <taxon>Gunneridae</taxon>
        <taxon>Pentapetalae</taxon>
        <taxon>asterids</taxon>
        <taxon>campanulids</taxon>
        <taxon>Asterales</taxon>
        <taxon>Asteraceae</taxon>
        <taxon>Asteroideae</taxon>
        <taxon>Heliantheae alliance</taxon>
        <taxon>Madieae</taxon>
        <taxon>Madiinae</taxon>
        <taxon>Deinandra</taxon>
    </lineage>
</organism>
<feature type="compositionally biased region" description="Acidic residues" evidence="1">
    <location>
        <begin position="149"/>
        <end position="161"/>
    </location>
</feature>
<evidence type="ECO:0000313" key="2">
    <source>
        <dbReference type="EMBL" id="KAK9073042.1"/>
    </source>
</evidence>
<evidence type="ECO:0000313" key="3">
    <source>
        <dbReference type="Proteomes" id="UP001408789"/>
    </source>
</evidence>
<protein>
    <submittedName>
        <fullName evidence="2">Uncharacterized protein</fullName>
    </submittedName>
</protein>
<keyword evidence="3" id="KW-1185">Reference proteome</keyword>
<accession>A0AAP0DHX1</accession>
<gene>
    <name evidence="2" type="ORF">SSX86_007364</name>
</gene>
<dbReference type="Proteomes" id="UP001408789">
    <property type="component" value="Unassembled WGS sequence"/>
</dbReference>